<comment type="caution">
    <text evidence="3">The sequence shown here is derived from an EMBL/GenBank/DDBJ whole genome shotgun (WGS) entry which is preliminary data.</text>
</comment>
<evidence type="ECO:0000259" key="2">
    <source>
        <dbReference type="Pfam" id="PF13439"/>
    </source>
</evidence>
<dbReference type="Pfam" id="PF10096">
    <property type="entry name" value="DUF2334"/>
    <property type="match status" value="1"/>
</dbReference>
<proteinExistence type="predicted"/>
<dbReference type="RefSeq" id="WP_167239037.1">
    <property type="nucleotide sequence ID" value="NZ_WHJF01000070.1"/>
</dbReference>
<dbReference type="Pfam" id="PF13692">
    <property type="entry name" value="Glyco_trans_1_4"/>
    <property type="match status" value="1"/>
</dbReference>
<dbReference type="SUPFAM" id="SSF53756">
    <property type="entry name" value="UDP-Glycosyltransferase/glycogen phosphorylase"/>
    <property type="match status" value="1"/>
</dbReference>
<dbReference type="InterPro" id="IPR028098">
    <property type="entry name" value="Glyco_trans_4-like_N"/>
</dbReference>
<dbReference type="Pfam" id="PF13439">
    <property type="entry name" value="Glyco_transf_4"/>
    <property type="match status" value="1"/>
</dbReference>
<evidence type="ECO:0000313" key="4">
    <source>
        <dbReference type="Proteomes" id="UP000610594"/>
    </source>
</evidence>
<accession>A0ABX0MQL1</accession>
<sequence>MHLVDITMFYAAEGGGVSTYLNAKAAWLARRSRVRHTILSTNVDNRAGPPALRRVPALAVPGMHGFRVPRTVGAPARLMLGLQPDLIEAGDAFHAAWAALRVRRRLGVPVVAFYHSDLQRLVHERFGPGARRAAGAYLAHLYRQFDLVLAPSRLMVHQLAAIGVRGAVHQPLGIDIHTFTPQRRTESLRRELGVAPDTRLLVYAGRFTAEKKLAVLVDAVARLGPPYHLLLVGGGGEAPRCARTSVIEFQRDQCVLARLLASCDVLVHPGDCETFGLIVPEAMACGLPVVGTRGGSVAELIDERTGIVVEPNSVDALAAGIEAIYGQDLAGMARSPLFDAALDRLLADGHELALHGYSHLDTAARSSGWRSRFLRGVYTEGEGEFAALDAGEARRRIALGRAWFDARGWPVSGFVAPAWLLGDGAWEALRASPFIYTTTWPHFHCLMPAGQQSGPQQRGQREGRFAPLPLNPSFPRQGGSRREARFAAPPPTPHCAATLLSPSLVYAARNRTGRIVSPPAAWMLAWLLRDAPLVRLALHPRDARHPALLRHAQTLVAHLLQARVALTKAGFASQWASVAWRYQYGPQYPPSDQCERPSAPSWCG</sequence>
<feature type="domain" description="Glycosyltransferase subfamily 4-like N-terminal" evidence="2">
    <location>
        <begin position="15"/>
        <end position="175"/>
    </location>
</feature>
<name>A0ABX0MQL1_9BURK</name>
<evidence type="ECO:0000313" key="3">
    <source>
        <dbReference type="EMBL" id="NHZ65054.1"/>
    </source>
</evidence>
<keyword evidence="4" id="KW-1185">Reference proteome</keyword>
<dbReference type="EMBL" id="WHJF01000070">
    <property type="protein sequence ID" value="NHZ65054.1"/>
    <property type="molecule type" value="Genomic_DNA"/>
</dbReference>
<reference evidence="3 4" key="1">
    <citation type="submission" date="2019-10" db="EMBL/GenBank/DDBJ databases">
        <title>Taxonomy of Antarctic Massilia spp.: description of Massilia rubra sp. nov., Massilia aquatica sp. nov., Massilia mucilaginosa sp. nov., Massilia frigida sp. nov. isolated from streams, lakes and regoliths.</title>
        <authorList>
            <person name="Holochova P."/>
            <person name="Sedlacek I."/>
            <person name="Kralova S."/>
            <person name="Maslanova I."/>
            <person name="Busse H.-J."/>
            <person name="Stankova E."/>
            <person name="Vrbovska V."/>
            <person name="Kovarovic V."/>
            <person name="Bartak M."/>
            <person name="Svec P."/>
            <person name="Pantucek R."/>
        </authorList>
    </citation>
    <scope>NUCLEOTIDE SEQUENCE [LARGE SCALE GENOMIC DNA]</scope>
    <source>
        <strain evidence="3 4">CCM 8694</strain>
    </source>
</reference>
<evidence type="ECO:0000256" key="1">
    <source>
        <dbReference type="SAM" id="MobiDB-lite"/>
    </source>
</evidence>
<gene>
    <name evidence="3" type="ORF">F1735_22615</name>
</gene>
<protein>
    <submittedName>
        <fullName evidence="3">Glycosyltransferase</fullName>
    </submittedName>
</protein>
<organism evidence="3 4">
    <name type="scientific">Massilia genomosp. 1</name>
    <dbReference type="NCBI Taxonomy" id="2609280"/>
    <lineage>
        <taxon>Bacteria</taxon>
        <taxon>Pseudomonadati</taxon>
        <taxon>Pseudomonadota</taxon>
        <taxon>Betaproteobacteria</taxon>
        <taxon>Burkholderiales</taxon>
        <taxon>Oxalobacteraceae</taxon>
        <taxon>Telluria group</taxon>
        <taxon>Massilia</taxon>
    </lineage>
</organism>
<dbReference type="PANTHER" id="PTHR45947">
    <property type="entry name" value="SULFOQUINOVOSYL TRANSFERASE SQD2"/>
    <property type="match status" value="1"/>
</dbReference>
<dbReference type="Gene3D" id="3.20.20.370">
    <property type="entry name" value="Glycoside hydrolase/deacetylase"/>
    <property type="match status" value="1"/>
</dbReference>
<dbReference type="SUPFAM" id="SSF88713">
    <property type="entry name" value="Glycoside hydrolase/deacetylase"/>
    <property type="match status" value="1"/>
</dbReference>
<dbReference type="InterPro" id="IPR050194">
    <property type="entry name" value="Glycosyltransferase_grp1"/>
</dbReference>
<dbReference type="InterPro" id="IPR018763">
    <property type="entry name" value="DUF2334"/>
</dbReference>
<dbReference type="PANTHER" id="PTHR45947:SF3">
    <property type="entry name" value="SULFOQUINOVOSYL TRANSFERASE SQD2"/>
    <property type="match status" value="1"/>
</dbReference>
<feature type="region of interest" description="Disordered" evidence="1">
    <location>
        <begin position="450"/>
        <end position="488"/>
    </location>
</feature>
<dbReference type="InterPro" id="IPR011330">
    <property type="entry name" value="Glyco_hydro/deAcase_b/a-brl"/>
</dbReference>
<dbReference type="Gene3D" id="3.40.50.2000">
    <property type="entry name" value="Glycogen Phosphorylase B"/>
    <property type="match status" value="2"/>
</dbReference>
<dbReference type="Proteomes" id="UP000610594">
    <property type="component" value="Unassembled WGS sequence"/>
</dbReference>